<feature type="compositionally biased region" description="Basic and acidic residues" evidence="1">
    <location>
        <begin position="27"/>
        <end position="36"/>
    </location>
</feature>
<evidence type="ECO:0000313" key="2">
    <source>
        <dbReference type="EMBL" id="KAK5625570.1"/>
    </source>
</evidence>
<name>A0AAN7U594_9PEZI</name>
<protein>
    <submittedName>
        <fullName evidence="2">Uncharacterized protein</fullName>
    </submittedName>
</protein>
<keyword evidence="3" id="KW-1185">Reference proteome</keyword>
<accession>A0AAN7U594</accession>
<dbReference type="Proteomes" id="UP001305414">
    <property type="component" value="Unassembled WGS sequence"/>
</dbReference>
<sequence length="64" mass="6646">MRRKRPQTAEPMPYPEEAVVAACDRGGGGDRWDRRGSGRGLDVNAGSVCGGKAEEGGVEVSDAA</sequence>
<evidence type="ECO:0000256" key="1">
    <source>
        <dbReference type="SAM" id="MobiDB-lite"/>
    </source>
</evidence>
<evidence type="ECO:0000313" key="3">
    <source>
        <dbReference type="Proteomes" id="UP001305414"/>
    </source>
</evidence>
<comment type="caution">
    <text evidence="2">The sequence shown here is derived from an EMBL/GenBank/DDBJ whole genome shotgun (WGS) entry which is preliminary data.</text>
</comment>
<reference evidence="2 3" key="1">
    <citation type="submission" date="2023-10" db="EMBL/GenBank/DDBJ databases">
        <title>Draft genome sequence of Xylaria bambusicola isolate GMP-LS, the root and basal stem rot pathogen of sugarcane in Indonesia.</title>
        <authorList>
            <person name="Selvaraj P."/>
            <person name="Muralishankar V."/>
            <person name="Muruganantham S."/>
            <person name="Sp S."/>
            <person name="Haryani S."/>
            <person name="Lau K.J.X."/>
            <person name="Naqvi N.I."/>
        </authorList>
    </citation>
    <scope>NUCLEOTIDE SEQUENCE [LARGE SCALE GENOMIC DNA]</scope>
    <source>
        <strain evidence="2">GMP-LS</strain>
    </source>
</reference>
<gene>
    <name evidence="2" type="ORF">RRF57_001286</name>
</gene>
<dbReference type="EMBL" id="JAWHQM010000002">
    <property type="protein sequence ID" value="KAK5625570.1"/>
    <property type="molecule type" value="Genomic_DNA"/>
</dbReference>
<organism evidence="2 3">
    <name type="scientific">Xylaria bambusicola</name>
    <dbReference type="NCBI Taxonomy" id="326684"/>
    <lineage>
        <taxon>Eukaryota</taxon>
        <taxon>Fungi</taxon>
        <taxon>Dikarya</taxon>
        <taxon>Ascomycota</taxon>
        <taxon>Pezizomycotina</taxon>
        <taxon>Sordariomycetes</taxon>
        <taxon>Xylariomycetidae</taxon>
        <taxon>Xylariales</taxon>
        <taxon>Xylariaceae</taxon>
        <taxon>Xylaria</taxon>
    </lineage>
</organism>
<proteinExistence type="predicted"/>
<dbReference type="AlphaFoldDB" id="A0AAN7U594"/>
<feature type="region of interest" description="Disordered" evidence="1">
    <location>
        <begin position="25"/>
        <end position="64"/>
    </location>
</feature>